<proteinExistence type="inferred from homology"/>
<evidence type="ECO:0000313" key="4">
    <source>
        <dbReference type="Proteomes" id="UP001207918"/>
    </source>
</evidence>
<evidence type="ECO:0000313" key="3">
    <source>
        <dbReference type="EMBL" id="MCW9708598.1"/>
    </source>
</evidence>
<comment type="caution">
    <text evidence="3">The sequence shown here is derived from an EMBL/GenBank/DDBJ whole genome shotgun (WGS) entry which is preliminary data.</text>
</comment>
<dbReference type="InterPro" id="IPR029069">
    <property type="entry name" value="HotDog_dom_sf"/>
</dbReference>
<dbReference type="InterPro" id="IPR006684">
    <property type="entry name" value="YbgC/YbaW"/>
</dbReference>
<accession>A0ABT3PRW2</accession>
<dbReference type="PANTHER" id="PTHR31793">
    <property type="entry name" value="4-HYDROXYBENZOYL-COA THIOESTERASE FAMILY MEMBER"/>
    <property type="match status" value="1"/>
</dbReference>
<name>A0ABT3PRW2_9BACT</name>
<protein>
    <submittedName>
        <fullName evidence="3">Acyl-CoA thioesterase</fullName>
    </submittedName>
</protein>
<dbReference type="EMBL" id="JAGGJA010000014">
    <property type="protein sequence ID" value="MCW9708598.1"/>
    <property type="molecule type" value="Genomic_DNA"/>
</dbReference>
<sequence length="120" mass="14272">MGYVYYGRYLEYFEESRTEMIRSLGFPYAKLEKNGVMLPVVHTEVNYKAPVFYDELMQVEVLLYDIPTVKLETYYRLYTDRQETPHIEGKVTLCFMKEETRKPCRAPKDFLDSLTTAVEQ</sequence>
<dbReference type="Gene3D" id="3.10.129.10">
    <property type="entry name" value="Hotdog Thioesterase"/>
    <property type="match status" value="1"/>
</dbReference>
<evidence type="ECO:0000256" key="1">
    <source>
        <dbReference type="ARBA" id="ARBA00005953"/>
    </source>
</evidence>
<dbReference type="NCBIfam" id="TIGR00051">
    <property type="entry name" value="YbgC/FadM family acyl-CoA thioesterase"/>
    <property type="match status" value="1"/>
</dbReference>
<keyword evidence="4" id="KW-1185">Reference proteome</keyword>
<reference evidence="3 4" key="1">
    <citation type="submission" date="2021-03" db="EMBL/GenBank/DDBJ databases">
        <title>Aliifodinibius sp. nov., a new bacterium isolated from saline soil.</title>
        <authorList>
            <person name="Galisteo C."/>
            <person name="De La Haba R."/>
            <person name="Sanchez-Porro C."/>
            <person name="Ventosa A."/>
        </authorList>
    </citation>
    <scope>NUCLEOTIDE SEQUENCE [LARGE SCALE GENOMIC DNA]</scope>
    <source>
        <strain evidence="3 4">1BSP15-2V2</strain>
    </source>
</reference>
<keyword evidence="2" id="KW-0378">Hydrolase</keyword>
<organism evidence="3 4">
    <name type="scientific">Fodinibius salsisoli</name>
    <dbReference type="NCBI Taxonomy" id="2820877"/>
    <lineage>
        <taxon>Bacteria</taxon>
        <taxon>Pseudomonadati</taxon>
        <taxon>Balneolota</taxon>
        <taxon>Balneolia</taxon>
        <taxon>Balneolales</taxon>
        <taxon>Balneolaceae</taxon>
        <taxon>Fodinibius</taxon>
    </lineage>
</organism>
<gene>
    <name evidence="3" type="ORF">J6I44_17180</name>
</gene>
<comment type="similarity">
    <text evidence="1">Belongs to the 4-hydroxybenzoyl-CoA thioesterase family.</text>
</comment>
<dbReference type="InterPro" id="IPR050563">
    <property type="entry name" value="4-hydroxybenzoyl-CoA_TE"/>
</dbReference>
<dbReference type="CDD" id="cd00586">
    <property type="entry name" value="4HBT"/>
    <property type="match status" value="1"/>
</dbReference>
<evidence type="ECO:0000256" key="2">
    <source>
        <dbReference type="ARBA" id="ARBA00022801"/>
    </source>
</evidence>
<dbReference type="SUPFAM" id="SSF54637">
    <property type="entry name" value="Thioesterase/thiol ester dehydrase-isomerase"/>
    <property type="match status" value="1"/>
</dbReference>
<dbReference type="PANTHER" id="PTHR31793:SF27">
    <property type="entry name" value="NOVEL THIOESTERASE SUPERFAMILY DOMAIN AND SAPOSIN A-TYPE DOMAIN CONTAINING PROTEIN (0610012H03RIK)"/>
    <property type="match status" value="1"/>
</dbReference>
<dbReference type="Pfam" id="PF13279">
    <property type="entry name" value="4HBT_2"/>
    <property type="match status" value="1"/>
</dbReference>
<dbReference type="Proteomes" id="UP001207918">
    <property type="component" value="Unassembled WGS sequence"/>
</dbReference>
<dbReference type="PIRSF" id="PIRSF003230">
    <property type="entry name" value="YbgC"/>
    <property type="match status" value="1"/>
</dbReference>